<dbReference type="Pfam" id="PF06226">
    <property type="entry name" value="DUF1007"/>
    <property type="match status" value="1"/>
</dbReference>
<dbReference type="Proteomes" id="UP000478183">
    <property type="component" value="Unassembled WGS sequence"/>
</dbReference>
<dbReference type="RefSeq" id="WP_155095846.1">
    <property type="nucleotide sequence ID" value="NZ_WMIE01000006.1"/>
</dbReference>
<keyword evidence="1" id="KW-0732">Signal</keyword>
<protein>
    <submittedName>
        <fullName evidence="2">DUF1007 family protein</fullName>
    </submittedName>
</protein>
<proteinExistence type="predicted"/>
<dbReference type="EMBL" id="WMIE01000006">
    <property type="protein sequence ID" value="MTH78502.1"/>
    <property type="molecule type" value="Genomic_DNA"/>
</dbReference>
<evidence type="ECO:0000256" key="1">
    <source>
        <dbReference type="SAM" id="SignalP"/>
    </source>
</evidence>
<evidence type="ECO:0000313" key="3">
    <source>
        <dbReference type="Proteomes" id="UP000478183"/>
    </source>
</evidence>
<evidence type="ECO:0000313" key="2">
    <source>
        <dbReference type="EMBL" id="MTH78502.1"/>
    </source>
</evidence>
<dbReference type="AlphaFoldDB" id="A0A6L6J8T3"/>
<organism evidence="2 3">
    <name type="scientific">Paracoccus aestuariivivens</name>
    <dbReference type="NCBI Taxonomy" id="1820333"/>
    <lineage>
        <taxon>Bacteria</taxon>
        <taxon>Pseudomonadati</taxon>
        <taxon>Pseudomonadota</taxon>
        <taxon>Alphaproteobacteria</taxon>
        <taxon>Rhodobacterales</taxon>
        <taxon>Paracoccaceae</taxon>
        <taxon>Paracoccus</taxon>
    </lineage>
</organism>
<name>A0A6L6J8T3_9RHOB</name>
<dbReference type="InterPro" id="IPR010412">
    <property type="entry name" value="DUF1007"/>
</dbReference>
<reference evidence="2 3" key="1">
    <citation type="submission" date="2019-11" db="EMBL/GenBank/DDBJ databases">
        <authorList>
            <person name="Dong K."/>
        </authorList>
    </citation>
    <scope>NUCLEOTIDE SEQUENCE [LARGE SCALE GENOMIC DNA]</scope>
    <source>
        <strain evidence="2 3">NBRC 111993</strain>
    </source>
</reference>
<dbReference type="OrthoDB" id="1679673at2"/>
<sequence>MRSGSHLAALLLLLPLSTPANAHPHVFIDTDFSLVFSPSGELQAIRVDWAYDEFYSLLMIEENGLDSDGDGTPEQERLDAFAGQDVDWAAGFPGDFSVEIASQPVTLRGPEQHKVRFENGRVITSHIRPLASAVAVAGADIVARSYDPSYFVAYDVPKEPRIDGRDDCRVRRDKADEAAAQAKYGEKLAALDVTDDPFQEIEIPDIGILFADSFVVSCDAPS</sequence>
<comment type="caution">
    <text evidence="2">The sequence shown here is derived from an EMBL/GenBank/DDBJ whole genome shotgun (WGS) entry which is preliminary data.</text>
</comment>
<feature type="signal peptide" evidence="1">
    <location>
        <begin position="1"/>
        <end position="22"/>
    </location>
</feature>
<feature type="chain" id="PRO_5026774767" evidence="1">
    <location>
        <begin position="23"/>
        <end position="222"/>
    </location>
</feature>
<gene>
    <name evidence="2" type="ORF">GL286_12250</name>
</gene>
<accession>A0A6L6J8T3</accession>
<keyword evidence="3" id="KW-1185">Reference proteome</keyword>